<keyword evidence="6" id="KW-0378">Hydrolase</keyword>
<dbReference type="Pfam" id="PF13359">
    <property type="entry name" value="DDE_Tnp_4"/>
    <property type="match status" value="1"/>
</dbReference>
<gene>
    <name evidence="9" type="ORF">Pcinc_016355</name>
</gene>
<dbReference type="InterPro" id="IPR027806">
    <property type="entry name" value="HARBI1_dom"/>
</dbReference>
<evidence type="ECO:0000256" key="3">
    <source>
        <dbReference type="ARBA" id="ARBA00006958"/>
    </source>
</evidence>
<comment type="subcellular location">
    <subcellularLocation>
        <location evidence="2">Nucleus</location>
    </subcellularLocation>
</comment>
<dbReference type="PANTHER" id="PTHR22930:SF85">
    <property type="entry name" value="GH03217P-RELATED"/>
    <property type="match status" value="1"/>
</dbReference>
<comment type="similarity">
    <text evidence="3">Belongs to the HARBI1 family.</text>
</comment>
<evidence type="ECO:0000256" key="1">
    <source>
        <dbReference type="ARBA" id="ARBA00001968"/>
    </source>
</evidence>
<dbReference type="PANTHER" id="PTHR22930">
    <property type="match status" value="1"/>
</dbReference>
<evidence type="ECO:0000259" key="8">
    <source>
        <dbReference type="Pfam" id="PF13359"/>
    </source>
</evidence>
<organism evidence="9 10">
    <name type="scientific">Petrolisthes cinctipes</name>
    <name type="common">Flat porcelain crab</name>
    <dbReference type="NCBI Taxonomy" id="88211"/>
    <lineage>
        <taxon>Eukaryota</taxon>
        <taxon>Metazoa</taxon>
        <taxon>Ecdysozoa</taxon>
        <taxon>Arthropoda</taxon>
        <taxon>Crustacea</taxon>
        <taxon>Multicrustacea</taxon>
        <taxon>Malacostraca</taxon>
        <taxon>Eumalacostraca</taxon>
        <taxon>Eucarida</taxon>
        <taxon>Decapoda</taxon>
        <taxon>Pleocyemata</taxon>
        <taxon>Anomura</taxon>
        <taxon>Galatheoidea</taxon>
        <taxon>Porcellanidae</taxon>
        <taxon>Petrolisthes</taxon>
    </lineage>
</organism>
<evidence type="ECO:0000256" key="6">
    <source>
        <dbReference type="ARBA" id="ARBA00022801"/>
    </source>
</evidence>
<dbReference type="InterPro" id="IPR045249">
    <property type="entry name" value="HARBI1-like"/>
</dbReference>
<keyword evidence="7" id="KW-0539">Nucleus</keyword>
<comment type="caution">
    <text evidence="9">The sequence shown here is derived from an EMBL/GenBank/DDBJ whole genome shotgun (WGS) entry which is preliminary data.</text>
</comment>
<evidence type="ECO:0000256" key="5">
    <source>
        <dbReference type="ARBA" id="ARBA00022723"/>
    </source>
</evidence>
<dbReference type="GO" id="GO:0046872">
    <property type="term" value="F:metal ion binding"/>
    <property type="evidence" value="ECO:0007669"/>
    <property type="project" value="UniProtKB-KW"/>
</dbReference>
<evidence type="ECO:0000256" key="2">
    <source>
        <dbReference type="ARBA" id="ARBA00004123"/>
    </source>
</evidence>
<keyword evidence="4" id="KW-0540">Nuclease</keyword>
<evidence type="ECO:0000256" key="4">
    <source>
        <dbReference type="ARBA" id="ARBA00022722"/>
    </source>
</evidence>
<proteinExistence type="inferred from homology"/>
<dbReference type="Proteomes" id="UP001286313">
    <property type="component" value="Unassembled WGS sequence"/>
</dbReference>
<dbReference type="GO" id="GO:0004518">
    <property type="term" value="F:nuclease activity"/>
    <property type="evidence" value="ECO:0007669"/>
    <property type="project" value="UniProtKB-KW"/>
</dbReference>
<reference evidence="9" key="1">
    <citation type="submission" date="2023-10" db="EMBL/GenBank/DDBJ databases">
        <title>Genome assemblies of two species of porcelain crab, Petrolisthes cinctipes and Petrolisthes manimaculis (Anomura: Porcellanidae).</title>
        <authorList>
            <person name="Angst P."/>
        </authorList>
    </citation>
    <scope>NUCLEOTIDE SEQUENCE</scope>
    <source>
        <strain evidence="9">PB745_01</strain>
        <tissue evidence="9">Gill</tissue>
    </source>
</reference>
<keyword evidence="10" id="KW-1185">Reference proteome</keyword>
<dbReference type="GO" id="GO:0005634">
    <property type="term" value="C:nucleus"/>
    <property type="evidence" value="ECO:0007669"/>
    <property type="project" value="UniProtKB-SubCell"/>
</dbReference>
<protein>
    <recommendedName>
        <fullName evidence="8">DDE Tnp4 domain-containing protein</fullName>
    </recommendedName>
</protein>
<accession>A0AAE1FTU4</accession>
<dbReference type="GO" id="GO:0016787">
    <property type="term" value="F:hydrolase activity"/>
    <property type="evidence" value="ECO:0007669"/>
    <property type="project" value="UniProtKB-KW"/>
</dbReference>
<feature type="domain" description="DDE Tnp4" evidence="8">
    <location>
        <begin position="202"/>
        <end position="342"/>
    </location>
</feature>
<dbReference type="AlphaFoldDB" id="A0AAE1FTU4"/>
<sequence length="397" mass="44956">MAAADAALLLELMDDSDEVNALMMMMQENQSMSQVHAATSAAVFHTLSSTEHREKLTLLQKNARDMYNLPEPEFFNQMRVTKQTFDILLKIMDYYYQPVHRGGSKPNDGLCTLILALQYLGTKLTYSEISKQMDTSIGNVYMAVQTTVDIFCKVAPEFLHWPSKDELSGIESGFQNVAGMAGVVGAMADIQIKFKYSVTESGPYFTKHNVSTFHVLGICNDKSAFTYINIGYPGTAEEQEVLKSSSFFRIMEEKPLSLFTSDDQHIVANSVYPASKHVLVPFRDCGVLLDEQKNFNQHLFQTRFAIVEAFGQLKARFPRLDYFDAEIKKIPKMVKTCCVLHNITVNFPWEAETLRKQSSVFVVEPEESTPTFDIMSYDADEGKREIVMAKMKDSMKE</sequence>
<comment type="cofactor">
    <cofactor evidence="1">
        <name>a divalent metal cation</name>
        <dbReference type="ChEBI" id="CHEBI:60240"/>
    </cofactor>
</comment>
<name>A0AAE1FTU4_PETCI</name>
<evidence type="ECO:0000256" key="7">
    <source>
        <dbReference type="ARBA" id="ARBA00023242"/>
    </source>
</evidence>
<evidence type="ECO:0000313" key="9">
    <source>
        <dbReference type="EMBL" id="KAK3879047.1"/>
    </source>
</evidence>
<evidence type="ECO:0000313" key="10">
    <source>
        <dbReference type="Proteomes" id="UP001286313"/>
    </source>
</evidence>
<keyword evidence="5" id="KW-0479">Metal-binding</keyword>
<dbReference type="EMBL" id="JAWQEG010001500">
    <property type="protein sequence ID" value="KAK3879047.1"/>
    <property type="molecule type" value="Genomic_DNA"/>
</dbReference>